<comment type="caution">
    <text evidence="1">The sequence shown here is derived from an EMBL/GenBank/DDBJ whole genome shotgun (WGS) entry which is preliminary data.</text>
</comment>
<proteinExistence type="predicted"/>
<evidence type="ECO:0000313" key="2">
    <source>
        <dbReference type="Proteomes" id="UP001470230"/>
    </source>
</evidence>
<evidence type="ECO:0000313" key="1">
    <source>
        <dbReference type="EMBL" id="KAK8889900.1"/>
    </source>
</evidence>
<gene>
    <name evidence="1" type="ORF">M9Y10_034654</name>
</gene>
<name>A0ABR2KFL6_9EUKA</name>
<dbReference type="PANTHER" id="PTHR12849">
    <property type="entry name" value="RNA LARIAT DEBRANCHING ENZYME"/>
    <property type="match status" value="1"/>
</dbReference>
<dbReference type="EMBL" id="JAPFFF010000005">
    <property type="protein sequence ID" value="KAK8889900.1"/>
    <property type="molecule type" value="Genomic_DNA"/>
</dbReference>
<sequence>MLSHDWPSGFPKKYGGKYLQRRKKCLVESDQNNNFGLYKGMEIIKKLKLSSWYASHHHITFKTKIEGTSFFAKPKIGMRNWYVITDVKNKSEILPFKYGGEWISILKATSVEMSDLSILEKENWEERWNTLKTQMELFDDCPVGSFELNLYECTARFCTEN</sequence>
<dbReference type="Proteomes" id="UP001470230">
    <property type="component" value="Unassembled WGS sequence"/>
</dbReference>
<reference evidence="1 2" key="1">
    <citation type="submission" date="2024-04" db="EMBL/GenBank/DDBJ databases">
        <title>Tritrichomonas musculus Genome.</title>
        <authorList>
            <person name="Alves-Ferreira E."/>
            <person name="Grigg M."/>
            <person name="Lorenzi H."/>
            <person name="Galac M."/>
        </authorList>
    </citation>
    <scope>NUCLEOTIDE SEQUENCE [LARGE SCALE GENOMIC DNA]</scope>
    <source>
        <strain evidence="1 2">EAF2021</strain>
    </source>
</reference>
<organism evidence="1 2">
    <name type="scientific">Tritrichomonas musculus</name>
    <dbReference type="NCBI Taxonomy" id="1915356"/>
    <lineage>
        <taxon>Eukaryota</taxon>
        <taxon>Metamonada</taxon>
        <taxon>Parabasalia</taxon>
        <taxon>Tritrichomonadida</taxon>
        <taxon>Tritrichomonadidae</taxon>
        <taxon>Tritrichomonas</taxon>
    </lineage>
</organism>
<protein>
    <submittedName>
        <fullName evidence="1">Uncharacterized protein</fullName>
    </submittedName>
</protein>
<dbReference type="PANTHER" id="PTHR12849:SF0">
    <property type="entry name" value="LARIAT DEBRANCHING ENZYME"/>
    <property type="match status" value="1"/>
</dbReference>
<accession>A0ABR2KFL6</accession>
<keyword evidence="2" id="KW-1185">Reference proteome</keyword>